<dbReference type="EMBL" id="WTXG01000113">
    <property type="protein sequence ID" value="KAI0292704.1"/>
    <property type="molecule type" value="Genomic_DNA"/>
</dbReference>
<feature type="non-terminal residue" evidence="1">
    <location>
        <position position="1"/>
    </location>
</feature>
<protein>
    <submittedName>
        <fullName evidence="1">Uncharacterized protein</fullName>
    </submittedName>
</protein>
<comment type="caution">
    <text evidence="1">The sequence shown here is derived from an EMBL/GenBank/DDBJ whole genome shotgun (WGS) entry which is preliminary data.</text>
</comment>
<dbReference type="AlphaFoldDB" id="A0AAD4LWE9"/>
<keyword evidence="2" id="KW-1185">Reference proteome</keyword>
<gene>
    <name evidence="1" type="ORF">B0F90DRAFT_1619088</name>
</gene>
<feature type="non-terminal residue" evidence="1">
    <location>
        <position position="92"/>
    </location>
</feature>
<dbReference type="Proteomes" id="UP001203297">
    <property type="component" value="Unassembled WGS sequence"/>
</dbReference>
<accession>A0AAD4LWE9</accession>
<organism evidence="1 2">
    <name type="scientific">Multifurca ochricompacta</name>
    <dbReference type="NCBI Taxonomy" id="376703"/>
    <lineage>
        <taxon>Eukaryota</taxon>
        <taxon>Fungi</taxon>
        <taxon>Dikarya</taxon>
        <taxon>Basidiomycota</taxon>
        <taxon>Agaricomycotina</taxon>
        <taxon>Agaricomycetes</taxon>
        <taxon>Russulales</taxon>
        <taxon>Russulaceae</taxon>
        <taxon>Multifurca</taxon>
    </lineage>
</organism>
<sequence>LSFEDTLRDLAILRTSGTDLAAILASTTTMPEPESTASSPVTVDVDVDVYTSVTRSYEFVQAARAAIKIKNRGEVEAQGERVNDVRSKLEEV</sequence>
<name>A0AAD4LWE9_9AGAM</name>
<reference evidence="1" key="1">
    <citation type="journal article" date="2022" name="New Phytol.">
        <title>Evolutionary transition to the ectomycorrhizal habit in the genomes of a hyperdiverse lineage of mushroom-forming fungi.</title>
        <authorList>
            <person name="Looney B."/>
            <person name="Miyauchi S."/>
            <person name="Morin E."/>
            <person name="Drula E."/>
            <person name="Courty P.E."/>
            <person name="Kohler A."/>
            <person name="Kuo A."/>
            <person name="LaButti K."/>
            <person name="Pangilinan J."/>
            <person name="Lipzen A."/>
            <person name="Riley R."/>
            <person name="Andreopoulos W."/>
            <person name="He G."/>
            <person name="Johnson J."/>
            <person name="Nolan M."/>
            <person name="Tritt A."/>
            <person name="Barry K.W."/>
            <person name="Grigoriev I.V."/>
            <person name="Nagy L.G."/>
            <person name="Hibbett D."/>
            <person name="Henrissat B."/>
            <person name="Matheny P.B."/>
            <person name="Labbe J."/>
            <person name="Martin F.M."/>
        </authorList>
    </citation>
    <scope>NUCLEOTIDE SEQUENCE</scope>
    <source>
        <strain evidence="1">BPL690</strain>
    </source>
</reference>
<evidence type="ECO:0000313" key="2">
    <source>
        <dbReference type="Proteomes" id="UP001203297"/>
    </source>
</evidence>
<proteinExistence type="predicted"/>
<evidence type="ECO:0000313" key="1">
    <source>
        <dbReference type="EMBL" id="KAI0292704.1"/>
    </source>
</evidence>